<reference evidence="3" key="1">
    <citation type="submission" date="2021-02" db="EMBL/GenBank/DDBJ databases">
        <authorList>
            <person name="Nowell W R."/>
        </authorList>
    </citation>
    <scope>NUCLEOTIDE SEQUENCE</scope>
</reference>
<dbReference type="InterPro" id="IPR038595">
    <property type="entry name" value="LOR_sf"/>
</dbReference>
<evidence type="ECO:0000313" key="6">
    <source>
        <dbReference type="EMBL" id="CAF4220418.1"/>
    </source>
</evidence>
<dbReference type="EMBL" id="CAJNOK010027185">
    <property type="protein sequence ID" value="CAF1415732.1"/>
    <property type="molecule type" value="Genomic_DNA"/>
</dbReference>
<evidence type="ECO:0000313" key="3">
    <source>
        <dbReference type="EMBL" id="CAF1263534.1"/>
    </source>
</evidence>
<sequence length="187" mass="21668">MNGALIFLLFVCLINLCAGYELENSNHFTIHSTFLTFGRDYSVITDEKNDNSTNYNIRYKWAENAGKTLTIENNKQEVIYEMRHRLLHYRAHWDITNENGKLVGEFKHKFSALHHNFDIITPSGTYNVRSESLLSHEFKMTKDGKLVATISKEWFTFGGTYHLDVVKTEDPAFVIVITICIDETINH</sequence>
<evidence type="ECO:0000313" key="7">
    <source>
        <dbReference type="Proteomes" id="UP000663829"/>
    </source>
</evidence>
<feature type="chain" id="PRO_5036226912" evidence="2">
    <location>
        <begin position="20"/>
        <end position="187"/>
    </location>
</feature>
<dbReference type="Pfam" id="PF04525">
    <property type="entry name" value="LOR"/>
    <property type="match status" value="1"/>
</dbReference>
<dbReference type="Proteomes" id="UP000677228">
    <property type="component" value="Unassembled WGS sequence"/>
</dbReference>
<dbReference type="Proteomes" id="UP000682733">
    <property type="component" value="Unassembled WGS sequence"/>
</dbReference>
<evidence type="ECO:0000256" key="2">
    <source>
        <dbReference type="SAM" id="SignalP"/>
    </source>
</evidence>
<dbReference type="InterPro" id="IPR025659">
    <property type="entry name" value="Tubby-like_C"/>
</dbReference>
<gene>
    <name evidence="3" type="ORF">GPM918_LOCUS26728</name>
    <name evidence="4" type="ORF">OVA965_LOCUS33522</name>
    <name evidence="5" type="ORF">SRO942_LOCUS26930</name>
    <name evidence="6" type="ORF">TMI583_LOCUS34525</name>
</gene>
<dbReference type="SUPFAM" id="SSF54518">
    <property type="entry name" value="Tubby C-terminal domain-like"/>
    <property type="match status" value="1"/>
</dbReference>
<organism evidence="3 7">
    <name type="scientific">Didymodactylos carnosus</name>
    <dbReference type="NCBI Taxonomy" id="1234261"/>
    <lineage>
        <taxon>Eukaryota</taxon>
        <taxon>Metazoa</taxon>
        <taxon>Spiralia</taxon>
        <taxon>Gnathifera</taxon>
        <taxon>Rotifera</taxon>
        <taxon>Eurotatoria</taxon>
        <taxon>Bdelloidea</taxon>
        <taxon>Philodinida</taxon>
        <taxon>Philodinidae</taxon>
        <taxon>Didymodactylos</taxon>
    </lineage>
</organism>
<evidence type="ECO:0000313" key="5">
    <source>
        <dbReference type="EMBL" id="CAF4043359.1"/>
    </source>
</evidence>
<proteinExistence type="inferred from homology"/>
<dbReference type="InterPro" id="IPR007612">
    <property type="entry name" value="LOR"/>
</dbReference>
<dbReference type="EMBL" id="CAJOBC010019768">
    <property type="protein sequence ID" value="CAF4043359.1"/>
    <property type="molecule type" value="Genomic_DNA"/>
</dbReference>
<feature type="signal peptide" evidence="2">
    <location>
        <begin position="1"/>
        <end position="19"/>
    </location>
</feature>
<keyword evidence="7" id="KW-1185">Reference proteome</keyword>
<name>A0A815B004_9BILA</name>
<dbReference type="EMBL" id="CAJNOQ010010880">
    <property type="protein sequence ID" value="CAF1263534.1"/>
    <property type="molecule type" value="Genomic_DNA"/>
</dbReference>
<evidence type="ECO:0000256" key="1">
    <source>
        <dbReference type="ARBA" id="ARBA00005437"/>
    </source>
</evidence>
<dbReference type="Proteomes" id="UP000681722">
    <property type="component" value="Unassembled WGS sequence"/>
</dbReference>
<protein>
    <submittedName>
        <fullName evidence="3">Uncharacterized protein</fullName>
    </submittedName>
</protein>
<evidence type="ECO:0000313" key="4">
    <source>
        <dbReference type="EMBL" id="CAF1415732.1"/>
    </source>
</evidence>
<accession>A0A815B004</accession>
<comment type="similarity">
    <text evidence="1">Belongs to the LOR family.</text>
</comment>
<comment type="caution">
    <text evidence="3">The sequence shown here is derived from an EMBL/GenBank/DDBJ whole genome shotgun (WGS) entry which is preliminary data.</text>
</comment>
<dbReference type="AlphaFoldDB" id="A0A815B004"/>
<dbReference type="Proteomes" id="UP000663829">
    <property type="component" value="Unassembled WGS sequence"/>
</dbReference>
<dbReference type="EMBL" id="CAJOBA010049124">
    <property type="protein sequence ID" value="CAF4220418.1"/>
    <property type="molecule type" value="Genomic_DNA"/>
</dbReference>
<dbReference type="Gene3D" id="2.40.160.200">
    <property type="entry name" value="LURP1-related"/>
    <property type="match status" value="1"/>
</dbReference>
<keyword evidence="2" id="KW-0732">Signal</keyword>